<dbReference type="EMBL" id="LGTL01000011">
    <property type="protein sequence ID" value="KPA79289.1"/>
    <property type="molecule type" value="Genomic_DNA"/>
</dbReference>
<evidence type="ECO:0000313" key="3">
    <source>
        <dbReference type="Proteomes" id="UP000037923"/>
    </source>
</evidence>
<protein>
    <submittedName>
        <fullName evidence="2">Uncharacterized protein</fullName>
    </submittedName>
</protein>
<comment type="caution">
    <text evidence="2">The sequence shown here is derived from an EMBL/GenBank/DDBJ whole genome shotgun (WGS) entry which is preliminary data.</text>
</comment>
<feature type="transmembrane region" description="Helical" evidence="1">
    <location>
        <begin position="39"/>
        <end position="57"/>
    </location>
</feature>
<accession>A0A0M9FZT1</accession>
<keyword evidence="1" id="KW-1133">Transmembrane helix</keyword>
<evidence type="ECO:0000313" key="2">
    <source>
        <dbReference type="EMBL" id="KPA79289.1"/>
    </source>
</evidence>
<dbReference type="AlphaFoldDB" id="A0A0M9FZT1"/>
<keyword evidence="1" id="KW-0472">Membrane</keyword>
<proteinExistence type="predicted"/>
<gene>
    <name evidence="2" type="ORF">ABB37_05754</name>
</gene>
<feature type="transmembrane region" description="Helical" evidence="1">
    <location>
        <begin position="5"/>
        <end position="27"/>
    </location>
</feature>
<dbReference type="Proteomes" id="UP000037923">
    <property type="component" value="Unassembled WGS sequence"/>
</dbReference>
<dbReference type="GeneID" id="26906044"/>
<evidence type="ECO:0000256" key="1">
    <source>
        <dbReference type="SAM" id="Phobius"/>
    </source>
</evidence>
<organism evidence="2 3">
    <name type="scientific">Leptomonas pyrrhocoris</name>
    <name type="common">Firebug parasite</name>
    <dbReference type="NCBI Taxonomy" id="157538"/>
    <lineage>
        <taxon>Eukaryota</taxon>
        <taxon>Discoba</taxon>
        <taxon>Euglenozoa</taxon>
        <taxon>Kinetoplastea</taxon>
        <taxon>Metakinetoplastina</taxon>
        <taxon>Trypanosomatida</taxon>
        <taxon>Trypanosomatidae</taxon>
        <taxon>Leishmaniinae</taxon>
        <taxon>Leptomonas</taxon>
    </lineage>
</organism>
<dbReference type="RefSeq" id="XP_015657728.1">
    <property type="nucleotide sequence ID" value="XM_015803903.1"/>
</dbReference>
<sequence>MILLLYIYIGFSLSATLIFEAFLFFSLSPFFRCPRFCDSLFFFFSPFHQLVLLLLLTRTAFMKRSMLFYSAYRHPDSRYVCCGLCCFLSLSSSFSLPLCLCVCATECVSESFFSSSSLILFLL</sequence>
<keyword evidence="3" id="KW-1185">Reference proteome</keyword>
<name>A0A0M9FZT1_LEPPY</name>
<keyword evidence="1" id="KW-0812">Transmembrane</keyword>
<dbReference type="VEuPathDB" id="TriTrypDB:LpyrH10_11_2190"/>
<reference evidence="2 3" key="1">
    <citation type="submission" date="2015-07" db="EMBL/GenBank/DDBJ databases">
        <title>High-quality genome of monoxenous trypanosomatid Leptomonas pyrrhocoris.</title>
        <authorList>
            <person name="Flegontov P."/>
            <person name="Butenko A."/>
            <person name="Firsov S."/>
            <person name="Vlcek C."/>
            <person name="Logacheva M.D."/>
            <person name="Field M."/>
            <person name="Filatov D."/>
            <person name="Flegontova O."/>
            <person name="Gerasimov E."/>
            <person name="Jackson A.P."/>
            <person name="Kelly S."/>
            <person name="Opperdoes F."/>
            <person name="O'Reilly A."/>
            <person name="Votypka J."/>
            <person name="Yurchenko V."/>
            <person name="Lukes J."/>
        </authorList>
    </citation>
    <scope>NUCLEOTIDE SEQUENCE [LARGE SCALE GENOMIC DNA]</scope>
    <source>
        <strain evidence="2">H10</strain>
    </source>
</reference>